<feature type="domain" description="Homeobox" evidence="8">
    <location>
        <begin position="64"/>
        <end position="124"/>
    </location>
</feature>
<evidence type="ECO:0000313" key="10">
    <source>
        <dbReference type="WBParaSite" id="HCON_00037500-00001"/>
    </source>
</evidence>
<evidence type="ECO:0000256" key="4">
    <source>
        <dbReference type="ARBA" id="ARBA00023242"/>
    </source>
</evidence>
<dbReference type="PROSITE" id="PS50071">
    <property type="entry name" value="HOMEOBOX_2"/>
    <property type="match status" value="1"/>
</dbReference>
<dbReference type="PRINTS" id="PR00031">
    <property type="entry name" value="HTHREPRESSR"/>
</dbReference>
<dbReference type="GO" id="GO:0003677">
    <property type="term" value="F:DNA binding"/>
    <property type="evidence" value="ECO:0007669"/>
    <property type="project" value="UniProtKB-UniRule"/>
</dbReference>
<dbReference type="GO" id="GO:0000981">
    <property type="term" value="F:DNA-binding transcription factor activity, RNA polymerase II-specific"/>
    <property type="evidence" value="ECO:0007669"/>
    <property type="project" value="InterPro"/>
</dbReference>
<keyword evidence="4 5" id="KW-0539">Nucleus</keyword>
<dbReference type="InterPro" id="IPR000047">
    <property type="entry name" value="HTH_motif"/>
</dbReference>
<evidence type="ECO:0000256" key="2">
    <source>
        <dbReference type="ARBA" id="ARBA00023125"/>
    </source>
</evidence>
<sequence length="286" mass="31712">MVLPSITLLGCNPMEEMLSMTSAGSAFKPYYRPDQLLVSMPDTKPLRSLYSDPEPAASSPGENGKNRRKRTTFTQHQAAVLEREYLSERYMVRDKRTQLAELLGLSEAQVKTWFQNRRAKDKREKKTDSPQRSPTDSANVSVADESILENSLSSSLMSPSPSGDLTVATGASQVKPASSPIQQNHQVLTGLLQGHSPQAYPPYFTNLGLATTESLPAFLPSPVIKSESSCVENKVKDIYKMPTNIYDQNLAPSIPLFHSVLVQLLLLAAVQDLFLNPWHRSPMTRH</sequence>
<dbReference type="SMART" id="SM00389">
    <property type="entry name" value="HOX"/>
    <property type="match status" value="1"/>
</dbReference>
<dbReference type="PANTHER" id="PTHR24333:SF8">
    <property type="entry name" value="HOMEOBOX PROTEIN CEH-62"/>
    <property type="match status" value="1"/>
</dbReference>
<evidence type="ECO:0000256" key="5">
    <source>
        <dbReference type="PROSITE-ProRule" id="PRU00108"/>
    </source>
</evidence>
<evidence type="ECO:0000256" key="3">
    <source>
        <dbReference type="ARBA" id="ARBA00023155"/>
    </source>
</evidence>
<accession>A0A7I4Y1R3</accession>
<name>A0A7I4Y1R3_HAECO</name>
<dbReference type="PROSITE" id="PS00027">
    <property type="entry name" value="HOMEOBOX_1"/>
    <property type="match status" value="1"/>
</dbReference>
<feature type="compositionally biased region" description="Polar residues" evidence="7">
    <location>
        <begin position="169"/>
        <end position="178"/>
    </location>
</feature>
<dbReference type="PANTHER" id="PTHR24333">
    <property type="entry name" value="HOMEO BOX HB9 LIKE A-RELATED"/>
    <property type="match status" value="1"/>
</dbReference>
<evidence type="ECO:0000259" key="8">
    <source>
        <dbReference type="PROSITE" id="PS50071"/>
    </source>
</evidence>
<proteinExistence type="predicted"/>
<dbReference type="OrthoDB" id="6159439at2759"/>
<feature type="DNA-binding region" description="Homeobox" evidence="5">
    <location>
        <begin position="66"/>
        <end position="125"/>
    </location>
</feature>
<dbReference type="GO" id="GO:0005634">
    <property type="term" value="C:nucleus"/>
    <property type="evidence" value="ECO:0007669"/>
    <property type="project" value="UniProtKB-SubCell"/>
</dbReference>
<dbReference type="PRINTS" id="PR00024">
    <property type="entry name" value="HOMEOBOX"/>
</dbReference>
<keyword evidence="9" id="KW-1185">Reference proteome</keyword>
<dbReference type="SUPFAM" id="SSF46689">
    <property type="entry name" value="Homeodomain-like"/>
    <property type="match status" value="1"/>
</dbReference>
<evidence type="ECO:0000256" key="6">
    <source>
        <dbReference type="RuleBase" id="RU000682"/>
    </source>
</evidence>
<dbReference type="InterPro" id="IPR050848">
    <property type="entry name" value="Homeobox_TF"/>
</dbReference>
<dbReference type="InterPro" id="IPR009057">
    <property type="entry name" value="Homeodomain-like_sf"/>
</dbReference>
<comment type="subcellular location">
    <subcellularLocation>
        <location evidence="1 5 6">Nucleus</location>
    </subcellularLocation>
</comment>
<keyword evidence="3 5" id="KW-0371">Homeobox</keyword>
<dbReference type="InterPro" id="IPR020479">
    <property type="entry name" value="HD_metazoa"/>
</dbReference>
<dbReference type="Pfam" id="PF00046">
    <property type="entry name" value="Homeodomain"/>
    <property type="match status" value="1"/>
</dbReference>
<dbReference type="WBParaSite" id="HCON_00037500-00001">
    <property type="protein sequence ID" value="HCON_00037500-00001"/>
    <property type="gene ID" value="HCON_00037500"/>
</dbReference>
<feature type="compositionally biased region" description="Low complexity" evidence="7">
    <location>
        <begin position="151"/>
        <end position="162"/>
    </location>
</feature>
<reference evidence="10" key="1">
    <citation type="submission" date="2020-12" db="UniProtKB">
        <authorList>
            <consortium name="WormBaseParasite"/>
        </authorList>
    </citation>
    <scope>IDENTIFICATION</scope>
    <source>
        <strain evidence="10">MHco3</strain>
    </source>
</reference>
<dbReference type="Proteomes" id="UP000025227">
    <property type="component" value="Unplaced"/>
</dbReference>
<dbReference type="OMA" id="YMVRDKR"/>
<keyword evidence="2 5" id="KW-0238">DNA-binding</keyword>
<evidence type="ECO:0000313" key="9">
    <source>
        <dbReference type="Proteomes" id="UP000025227"/>
    </source>
</evidence>
<evidence type="ECO:0000256" key="1">
    <source>
        <dbReference type="ARBA" id="ARBA00004123"/>
    </source>
</evidence>
<feature type="region of interest" description="Disordered" evidence="7">
    <location>
        <begin position="44"/>
        <end position="76"/>
    </location>
</feature>
<feature type="compositionally biased region" description="Polar residues" evidence="7">
    <location>
        <begin position="130"/>
        <end position="140"/>
    </location>
</feature>
<dbReference type="AlphaFoldDB" id="A0A7I4Y1R3"/>
<evidence type="ECO:0000256" key="7">
    <source>
        <dbReference type="SAM" id="MobiDB-lite"/>
    </source>
</evidence>
<dbReference type="CDD" id="cd00086">
    <property type="entry name" value="homeodomain"/>
    <property type="match status" value="1"/>
</dbReference>
<dbReference type="InterPro" id="IPR017970">
    <property type="entry name" value="Homeobox_CS"/>
</dbReference>
<dbReference type="Gene3D" id="1.10.10.60">
    <property type="entry name" value="Homeodomain-like"/>
    <property type="match status" value="1"/>
</dbReference>
<protein>
    <submittedName>
        <fullName evidence="10">Homeobox domain-containing protein</fullName>
    </submittedName>
</protein>
<dbReference type="InterPro" id="IPR001356">
    <property type="entry name" value="HD"/>
</dbReference>
<feature type="region of interest" description="Disordered" evidence="7">
    <location>
        <begin position="116"/>
        <end position="178"/>
    </location>
</feature>
<organism evidence="9 10">
    <name type="scientific">Haemonchus contortus</name>
    <name type="common">Barber pole worm</name>
    <dbReference type="NCBI Taxonomy" id="6289"/>
    <lineage>
        <taxon>Eukaryota</taxon>
        <taxon>Metazoa</taxon>
        <taxon>Ecdysozoa</taxon>
        <taxon>Nematoda</taxon>
        <taxon>Chromadorea</taxon>
        <taxon>Rhabditida</taxon>
        <taxon>Rhabditina</taxon>
        <taxon>Rhabditomorpha</taxon>
        <taxon>Strongyloidea</taxon>
        <taxon>Trichostrongylidae</taxon>
        <taxon>Haemonchus</taxon>
    </lineage>
</organism>